<dbReference type="Pfam" id="PF13561">
    <property type="entry name" value="adh_short_C2"/>
    <property type="match status" value="1"/>
</dbReference>
<dbReference type="Proteomes" id="UP000052946">
    <property type="component" value="Unassembled WGS sequence"/>
</dbReference>
<comment type="similarity">
    <text evidence="1">Belongs to the short-chain dehydrogenases/reductases (SDR) family.</text>
</comment>
<dbReference type="NCBIfam" id="NF047420">
    <property type="entry name" value="EF_P_mod_YmfI"/>
    <property type="match status" value="1"/>
</dbReference>
<dbReference type="PRINTS" id="PR00081">
    <property type="entry name" value="GDHRDH"/>
</dbReference>
<dbReference type="InterPro" id="IPR050259">
    <property type="entry name" value="SDR"/>
</dbReference>
<sequence>MGKNVLIIGASGDIGMAIAEKLVLSGYTLLLHGYQNKARLHEFRRRHNSEAVLDIMEANLAEPEGIQNFINQIAYSVDSIIYAGGHAYYGVFQQTPDKVMDEMLSIHVKAPWLLTKHLLPYMIQKSDGNIIFITSIWGREGASNEVVYSSVKGAQNSFVKALAKEVGPTGISVNGISPGFIETKMNGQLDQDEREAILDEIPLRRAGKPEEIANLVTFLLDKHSPYIHGEIINMTGGW</sequence>
<reference evidence="2 3" key="2">
    <citation type="journal article" date="2016" name="Genome Announc.">
        <title>Draft Genome Sequence of Oceanobacillus picturae Heshi-B3, Isolated from Fermented Rice Bran in a Traditional Japanese Seafood Dish.</title>
        <authorList>
            <person name="Akuzawa S."/>
            <person name="Nagaoka J."/>
            <person name="Kanekatsu M."/>
            <person name="Kanesaki Y."/>
            <person name="Suzuki T."/>
        </authorList>
    </citation>
    <scope>NUCLEOTIDE SEQUENCE [LARGE SCALE GENOMIC DNA]</scope>
    <source>
        <strain evidence="2 3">Heshi-B3</strain>
    </source>
</reference>
<evidence type="ECO:0000313" key="3">
    <source>
        <dbReference type="Proteomes" id="UP000052946"/>
    </source>
</evidence>
<gene>
    <name evidence="2" type="ORF">OPHB3_0078</name>
</gene>
<dbReference type="Gene3D" id="3.40.50.720">
    <property type="entry name" value="NAD(P)-binding Rossmann-like Domain"/>
    <property type="match status" value="1"/>
</dbReference>
<dbReference type="RefSeq" id="WP_058949055.1">
    <property type="nucleotide sequence ID" value="NZ_BBXV01000001.1"/>
</dbReference>
<accession>A0A0U9H0K1</accession>
<dbReference type="AlphaFoldDB" id="A0A0U9H0K1"/>
<dbReference type="PANTHER" id="PTHR42879">
    <property type="entry name" value="3-OXOACYL-(ACYL-CARRIER-PROTEIN) REDUCTASE"/>
    <property type="match status" value="1"/>
</dbReference>
<proteinExistence type="inferred from homology"/>
<protein>
    <submittedName>
        <fullName evidence="2">3-oxoacyl-ACP reductase FabG</fullName>
    </submittedName>
</protein>
<organism evidence="2 3">
    <name type="scientific">Oceanobacillus picturae</name>
    <dbReference type="NCBI Taxonomy" id="171693"/>
    <lineage>
        <taxon>Bacteria</taxon>
        <taxon>Bacillati</taxon>
        <taxon>Bacillota</taxon>
        <taxon>Bacilli</taxon>
        <taxon>Bacillales</taxon>
        <taxon>Bacillaceae</taxon>
        <taxon>Oceanobacillus</taxon>
    </lineage>
</organism>
<evidence type="ECO:0000313" key="2">
    <source>
        <dbReference type="EMBL" id="GAQ16162.1"/>
    </source>
</evidence>
<dbReference type="EMBL" id="BBXV01000001">
    <property type="protein sequence ID" value="GAQ16162.1"/>
    <property type="molecule type" value="Genomic_DNA"/>
</dbReference>
<dbReference type="OrthoDB" id="9803333at2"/>
<dbReference type="PANTHER" id="PTHR42879:SF2">
    <property type="entry name" value="3-OXOACYL-[ACYL-CARRIER-PROTEIN] REDUCTASE FABG"/>
    <property type="match status" value="1"/>
</dbReference>
<dbReference type="CDD" id="cd05233">
    <property type="entry name" value="SDR_c"/>
    <property type="match status" value="1"/>
</dbReference>
<reference evidence="3" key="1">
    <citation type="submission" date="2015-07" db="EMBL/GenBank/DDBJ databases">
        <title>Draft Genome Sequence of Oceanobacillus picturae Heshi-B3 that Was Isolated from Fermented Rice Bran with Aging Salted Mackerel, Which Was Named Heshiko as Traditional Fermented Seafood in Japan.</title>
        <authorList>
            <person name="Akuzawa S."/>
            <person name="Nakagawa J."/>
            <person name="Kanekatsu T."/>
            <person name="Kanesaki Y."/>
            <person name="Suzuki T."/>
        </authorList>
    </citation>
    <scope>NUCLEOTIDE SEQUENCE [LARGE SCALE GENOMIC DNA]</scope>
    <source>
        <strain evidence="3">Heshi-B3</strain>
    </source>
</reference>
<comment type="caution">
    <text evidence="2">The sequence shown here is derived from an EMBL/GenBank/DDBJ whole genome shotgun (WGS) entry which is preliminary data.</text>
</comment>
<dbReference type="InterPro" id="IPR036291">
    <property type="entry name" value="NAD(P)-bd_dom_sf"/>
</dbReference>
<dbReference type="InterPro" id="IPR002347">
    <property type="entry name" value="SDR_fam"/>
</dbReference>
<name>A0A0U9H0K1_9BACI</name>
<evidence type="ECO:0000256" key="1">
    <source>
        <dbReference type="ARBA" id="ARBA00006484"/>
    </source>
</evidence>
<dbReference type="SUPFAM" id="SSF51735">
    <property type="entry name" value="NAD(P)-binding Rossmann-fold domains"/>
    <property type="match status" value="1"/>
</dbReference>